<name>A0A2P5DD65_TREOI</name>
<keyword evidence="2" id="KW-1185">Reference proteome</keyword>
<proteinExistence type="predicted"/>
<dbReference type="InParanoid" id="A0A2P5DD65"/>
<dbReference type="EMBL" id="JXTC01000278">
    <property type="protein sequence ID" value="PON71232.1"/>
    <property type="molecule type" value="Genomic_DNA"/>
</dbReference>
<gene>
    <name evidence="1" type="ORF">TorRG33x02_255240</name>
</gene>
<evidence type="ECO:0000313" key="2">
    <source>
        <dbReference type="Proteomes" id="UP000237000"/>
    </source>
</evidence>
<dbReference type="Proteomes" id="UP000237000">
    <property type="component" value="Unassembled WGS sequence"/>
</dbReference>
<organism evidence="1 2">
    <name type="scientific">Trema orientale</name>
    <name type="common">Charcoal tree</name>
    <name type="synonym">Celtis orientalis</name>
    <dbReference type="NCBI Taxonomy" id="63057"/>
    <lineage>
        <taxon>Eukaryota</taxon>
        <taxon>Viridiplantae</taxon>
        <taxon>Streptophyta</taxon>
        <taxon>Embryophyta</taxon>
        <taxon>Tracheophyta</taxon>
        <taxon>Spermatophyta</taxon>
        <taxon>Magnoliopsida</taxon>
        <taxon>eudicotyledons</taxon>
        <taxon>Gunneridae</taxon>
        <taxon>Pentapetalae</taxon>
        <taxon>rosids</taxon>
        <taxon>fabids</taxon>
        <taxon>Rosales</taxon>
        <taxon>Cannabaceae</taxon>
        <taxon>Trema</taxon>
    </lineage>
</organism>
<accession>A0A2P5DD65</accession>
<evidence type="ECO:0000313" key="1">
    <source>
        <dbReference type="EMBL" id="PON71232.1"/>
    </source>
</evidence>
<sequence length="70" mass="7892">MYNYLVGEKFREDKVDDKFDICLREKLSQNEASFGHIITPYKVIGGTNCVSALLMGGREDSGGAYRRSKI</sequence>
<dbReference type="AlphaFoldDB" id="A0A2P5DD65"/>
<comment type="caution">
    <text evidence="1">The sequence shown here is derived from an EMBL/GenBank/DDBJ whole genome shotgun (WGS) entry which is preliminary data.</text>
</comment>
<protein>
    <submittedName>
        <fullName evidence="1">Uncharacterized protein</fullName>
    </submittedName>
</protein>
<reference evidence="2" key="1">
    <citation type="submission" date="2016-06" db="EMBL/GenBank/DDBJ databases">
        <title>Parallel loss of symbiosis genes in relatives of nitrogen-fixing non-legume Parasponia.</title>
        <authorList>
            <person name="Van Velzen R."/>
            <person name="Holmer R."/>
            <person name="Bu F."/>
            <person name="Rutten L."/>
            <person name="Van Zeijl A."/>
            <person name="Liu W."/>
            <person name="Santuari L."/>
            <person name="Cao Q."/>
            <person name="Sharma T."/>
            <person name="Shen D."/>
            <person name="Roswanjaya Y."/>
            <person name="Wardhani T."/>
            <person name="Kalhor M.S."/>
            <person name="Jansen J."/>
            <person name="Van den Hoogen J."/>
            <person name="Gungor B."/>
            <person name="Hartog M."/>
            <person name="Hontelez J."/>
            <person name="Verver J."/>
            <person name="Yang W.-C."/>
            <person name="Schijlen E."/>
            <person name="Repin R."/>
            <person name="Schilthuizen M."/>
            <person name="Schranz E."/>
            <person name="Heidstra R."/>
            <person name="Miyata K."/>
            <person name="Fedorova E."/>
            <person name="Kohlen W."/>
            <person name="Bisseling T."/>
            <person name="Smit S."/>
            <person name="Geurts R."/>
        </authorList>
    </citation>
    <scope>NUCLEOTIDE SEQUENCE [LARGE SCALE GENOMIC DNA]</scope>
    <source>
        <strain evidence="2">cv. RG33-2</strain>
    </source>
</reference>